<evidence type="ECO:0000313" key="3">
    <source>
        <dbReference type="Proteomes" id="UP000620262"/>
    </source>
</evidence>
<evidence type="ECO:0000256" key="1">
    <source>
        <dbReference type="SAM" id="SignalP"/>
    </source>
</evidence>
<sequence length="124" mass="13334">MAKATEFKTTRALAVALSAALLFSGAAKWPALPSSGFLTGRSAAPEDVDNGTAIFATGQDDQSYGKPLDIEIPQYGYFRQEDKYVIILQAEKYDGKSIIGAETFDGEKVVGLIDEFELLGVHAK</sequence>
<evidence type="ECO:0000313" key="2">
    <source>
        <dbReference type="EMBL" id="MBE1506771.1"/>
    </source>
</evidence>
<comment type="caution">
    <text evidence="2">The sequence shown here is derived from an EMBL/GenBank/DDBJ whole genome shotgun (WGS) entry which is preliminary data.</text>
</comment>
<dbReference type="Proteomes" id="UP000620262">
    <property type="component" value="Unassembled WGS sequence"/>
</dbReference>
<proteinExistence type="predicted"/>
<reference evidence="2 3" key="1">
    <citation type="submission" date="2020-10" db="EMBL/GenBank/DDBJ databases">
        <title>Sequencing the genomes of 1000 actinobacteria strains.</title>
        <authorList>
            <person name="Klenk H.-P."/>
        </authorList>
    </citation>
    <scope>NUCLEOTIDE SEQUENCE [LARGE SCALE GENOMIC DNA]</scope>
    <source>
        <strain evidence="2 3">DSM 7307</strain>
    </source>
</reference>
<dbReference type="EMBL" id="JADBEC010000001">
    <property type="protein sequence ID" value="MBE1506771.1"/>
    <property type="molecule type" value="Genomic_DNA"/>
</dbReference>
<organism evidence="2 3">
    <name type="scientific">Rhizobium viscosum</name>
    <name type="common">Arthrobacter viscosus</name>
    <dbReference type="NCBI Taxonomy" id="1673"/>
    <lineage>
        <taxon>Bacteria</taxon>
        <taxon>Pseudomonadati</taxon>
        <taxon>Pseudomonadota</taxon>
        <taxon>Alphaproteobacteria</taxon>
        <taxon>Hyphomicrobiales</taxon>
        <taxon>Rhizobiaceae</taxon>
        <taxon>Rhizobium/Agrobacterium group</taxon>
        <taxon>Rhizobium</taxon>
    </lineage>
</organism>
<name>A0ABR9IU90_RHIVS</name>
<feature type="signal peptide" evidence="1">
    <location>
        <begin position="1"/>
        <end position="27"/>
    </location>
</feature>
<keyword evidence="1" id="KW-0732">Signal</keyword>
<feature type="chain" id="PRO_5045209001" evidence="1">
    <location>
        <begin position="28"/>
        <end position="124"/>
    </location>
</feature>
<keyword evidence="3" id="KW-1185">Reference proteome</keyword>
<protein>
    <submittedName>
        <fullName evidence="2">Uncharacterized protein</fullName>
    </submittedName>
</protein>
<dbReference type="RefSeq" id="WP_192730422.1">
    <property type="nucleotide sequence ID" value="NZ_BAAAVL010000014.1"/>
</dbReference>
<accession>A0ABR9IU90</accession>
<gene>
    <name evidence="2" type="ORF">H4W29_003952</name>
</gene>